<gene>
    <name evidence="9" type="primary">eccD</name>
    <name evidence="9" type="ORF">NUW87_02405</name>
</gene>
<dbReference type="Pfam" id="PF19053">
    <property type="entry name" value="EccD"/>
    <property type="match status" value="1"/>
</dbReference>
<evidence type="ECO:0000256" key="2">
    <source>
        <dbReference type="ARBA" id="ARBA00006162"/>
    </source>
</evidence>
<evidence type="ECO:0000256" key="7">
    <source>
        <dbReference type="SAM" id="Phobius"/>
    </source>
</evidence>
<feature type="transmembrane region" description="Helical" evidence="7">
    <location>
        <begin position="372"/>
        <end position="390"/>
    </location>
</feature>
<dbReference type="InterPro" id="IPR006707">
    <property type="entry name" value="T7SS_EccD"/>
</dbReference>
<feature type="transmembrane region" description="Helical" evidence="7">
    <location>
        <begin position="137"/>
        <end position="154"/>
    </location>
</feature>
<evidence type="ECO:0000313" key="10">
    <source>
        <dbReference type="Proteomes" id="UP001071110"/>
    </source>
</evidence>
<protein>
    <submittedName>
        <fullName evidence="9">Type VII secretion integral membrane protein EccD</fullName>
    </submittedName>
</protein>
<accession>A0A9Q4NRJ0</accession>
<keyword evidence="10" id="KW-1185">Reference proteome</keyword>
<feature type="transmembrane region" description="Helical" evidence="7">
    <location>
        <begin position="291"/>
        <end position="314"/>
    </location>
</feature>
<comment type="subcellular location">
    <subcellularLocation>
        <location evidence="1">Cell membrane</location>
        <topology evidence="1">Multi-pass membrane protein</topology>
    </subcellularLocation>
</comment>
<dbReference type="Proteomes" id="UP001071110">
    <property type="component" value="Unassembled WGS sequence"/>
</dbReference>
<organism evidence="9 10">
    <name type="scientific">Corynebacterium pilbarense</name>
    <dbReference type="NCBI Taxonomy" id="1288393"/>
    <lineage>
        <taxon>Bacteria</taxon>
        <taxon>Bacillati</taxon>
        <taxon>Actinomycetota</taxon>
        <taxon>Actinomycetes</taxon>
        <taxon>Mycobacteriales</taxon>
        <taxon>Corynebacteriaceae</taxon>
        <taxon>Corynebacterium</taxon>
    </lineage>
</organism>
<feature type="transmembrane region" description="Helical" evidence="7">
    <location>
        <begin position="184"/>
        <end position="207"/>
    </location>
</feature>
<comment type="caution">
    <text evidence="9">The sequence shown here is derived from an EMBL/GenBank/DDBJ whole genome shotgun (WGS) entry which is preliminary data.</text>
</comment>
<keyword evidence="5 7" id="KW-1133">Transmembrane helix</keyword>
<dbReference type="InterPro" id="IPR024962">
    <property type="entry name" value="YukD-like"/>
</dbReference>
<proteinExistence type="inferred from homology"/>
<feature type="transmembrane region" description="Helical" evidence="7">
    <location>
        <begin position="410"/>
        <end position="430"/>
    </location>
</feature>
<dbReference type="Pfam" id="PF08817">
    <property type="entry name" value="YukD"/>
    <property type="match status" value="1"/>
</dbReference>
<feature type="transmembrane region" description="Helical" evidence="7">
    <location>
        <begin position="161"/>
        <end position="178"/>
    </location>
</feature>
<feature type="transmembrane region" description="Helical" evidence="7">
    <location>
        <begin position="214"/>
        <end position="233"/>
    </location>
</feature>
<keyword evidence="6 7" id="KW-0472">Membrane</keyword>
<evidence type="ECO:0000256" key="6">
    <source>
        <dbReference type="ARBA" id="ARBA00023136"/>
    </source>
</evidence>
<dbReference type="NCBIfam" id="TIGR03920">
    <property type="entry name" value="T7SS_EccD"/>
    <property type="match status" value="1"/>
</dbReference>
<feature type="transmembrane region" description="Helical" evidence="7">
    <location>
        <begin position="321"/>
        <end position="338"/>
    </location>
</feature>
<sequence length="433" mass="43169">MVATSAHHIVRVTVRISVVAFHRDIDVTLPTSSTLAEVLPELARLVELPEVHRPWQATTAGGVVLDMHTPLYALKLHDGATVSLHPQEPTPPPVVRDAADALAGAAESARQIRGLDAAATFAGLTAVLLLARVFEPWPVALGAVALLALAVASIGRSRSAFAAVPLLAGLAAGAWVAGGGDASSLGLGALAALLTAAVAVGIGVALGLAGAAQVAFTAAVCVLGGAGVAGVWLPGPLAPPALAVLTGVLGVVATPGAATRAAGLTVPRVPTAGEEFNRSDDYQHDVDARSAAASTIASAISAAIAACCVPALWWLGRAGGAWTFAFCLGVAAALVVYASRQHWAVPRACLTAVALSAVIAAAAAAAKTGHPACIVVAALAAIAAAATVAWAPRVPDVEPTTIVWFERAEIAATIAVIPLAVHLTGLFGLIRGL</sequence>
<dbReference type="RefSeq" id="WP_269027099.1">
    <property type="nucleotide sequence ID" value="NZ_BAABDP010000005.1"/>
</dbReference>
<evidence type="ECO:0000313" key="9">
    <source>
        <dbReference type="EMBL" id="MCZ2220227.1"/>
    </source>
</evidence>
<dbReference type="GO" id="GO:0005886">
    <property type="term" value="C:plasma membrane"/>
    <property type="evidence" value="ECO:0007669"/>
    <property type="project" value="UniProtKB-SubCell"/>
</dbReference>
<feature type="domain" description="EccD-like transmembrane" evidence="8">
    <location>
        <begin position="117"/>
        <end position="433"/>
    </location>
</feature>
<evidence type="ECO:0000256" key="1">
    <source>
        <dbReference type="ARBA" id="ARBA00004651"/>
    </source>
</evidence>
<evidence type="ECO:0000256" key="4">
    <source>
        <dbReference type="ARBA" id="ARBA00022692"/>
    </source>
</evidence>
<dbReference type="AlphaFoldDB" id="A0A9Q4NRJ0"/>
<dbReference type="EMBL" id="JANRML010000002">
    <property type="protein sequence ID" value="MCZ2220227.1"/>
    <property type="molecule type" value="Genomic_DNA"/>
</dbReference>
<keyword evidence="4 7" id="KW-0812">Transmembrane</keyword>
<evidence type="ECO:0000259" key="8">
    <source>
        <dbReference type="Pfam" id="PF19053"/>
    </source>
</evidence>
<dbReference type="InterPro" id="IPR044049">
    <property type="entry name" value="EccD_transm"/>
</dbReference>
<evidence type="ECO:0000256" key="5">
    <source>
        <dbReference type="ARBA" id="ARBA00022989"/>
    </source>
</evidence>
<name>A0A9Q4NRJ0_9CORY</name>
<reference evidence="9" key="1">
    <citation type="submission" date="2022-08" db="EMBL/GenBank/DDBJ databases">
        <title>Corynebacterium sp. nov., isolated from clinical breast specimens.</title>
        <authorList>
            <person name="Zhang T."/>
        </authorList>
    </citation>
    <scope>NUCLEOTIDE SEQUENCE</scope>
    <source>
        <strain evidence="9">CCUG 57942</strain>
    </source>
</reference>
<feature type="transmembrane region" description="Helical" evidence="7">
    <location>
        <begin position="344"/>
        <end position="365"/>
    </location>
</feature>
<evidence type="ECO:0000256" key="3">
    <source>
        <dbReference type="ARBA" id="ARBA00022475"/>
    </source>
</evidence>
<dbReference type="Gene3D" id="3.10.20.90">
    <property type="entry name" value="Phosphatidylinositol 3-kinase Catalytic Subunit, Chain A, domain 1"/>
    <property type="match status" value="1"/>
</dbReference>
<comment type="similarity">
    <text evidence="2">Belongs to the EccD/Snm4 family.</text>
</comment>
<keyword evidence="3" id="KW-1003">Cell membrane</keyword>